<proteinExistence type="predicted"/>
<reference evidence="3" key="1">
    <citation type="submission" date="2020-05" db="EMBL/GenBank/DDBJ databases">
        <title>Phylogenomic resolution of chytrid fungi.</title>
        <authorList>
            <person name="Stajich J.E."/>
            <person name="Amses K."/>
            <person name="Simmons R."/>
            <person name="Seto K."/>
            <person name="Myers J."/>
            <person name="Bonds A."/>
            <person name="Quandt C.A."/>
            <person name="Barry K."/>
            <person name="Liu P."/>
            <person name="Grigoriev I."/>
            <person name="Longcore J.E."/>
            <person name="James T.Y."/>
        </authorList>
    </citation>
    <scope>NUCLEOTIDE SEQUENCE</scope>
    <source>
        <strain evidence="3">PLAUS21</strain>
    </source>
</reference>
<dbReference type="Proteomes" id="UP001210925">
    <property type="component" value="Unassembled WGS sequence"/>
</dbReference>
<dbReference type="AlphaFoldDB" id="A0AAD5UCF0"/>
<dbReference type="EMBL" id="JADGKB010000094">
    <property type="protein sequence ID" value="KAJ3254024.1"/>
    <property type="molecule type" value="Genomic_DNA"/>
</dbReference>
<feature type="region of interest" description="Disordered" evidence="2">
    <location>
        <begin position="94"/>
        <end position="204"/>
    </location>
</feature>
<feature type="coiled-coil region" evidence="1">
    <location>
        <begin position="514"/>
        <end position="602"/>
    </location>
</feature>
<feature type="region of interest" description="Disordered" evidence="2">
    <location>
        <begin position="231"/>
        <end position="300"/>
    </location>
</feature>
<dbReference type="GO" id="GO:0090162">
    <property type="term" value="P:establishment of epithelial cell polarity"/>
    <property type="evidence" value="ECO:0007669"/>
    <property type="project" value="InterPro"/>
</dbReference>
<feature type="coiled-coil region" evidence="1">
    <location>
        <begin position="411"/>
        <end position="485"/>
    </location>
</feature>
<feature type="compositionally biased region" description="Basic and acidic residues" evidence="2">
    <location>
        <begin position="183"/>
        <end position="200"/>
    </location>
</feature>
<evidence type="ECO:0000313" key="4">
    <source>
        <dbReference type="Proteomes" id="UP001210925"/>
    </source>
</evidence>
<sequence length="887" mass="101810">MSSSLAGIPKFESKPTQDFDDFDDILSLSSDSDKVSKKSSIKSKKSLNETKMSNISLDKSNFSLAVNAKPTVLDSIKEKKKEGVKSALDSLIDDDFSKDKKTTEPTKQINEFSKDQKAPEPRKQNDDFGSSLFQEASSRRRKAPAKKEEGTDDEMLDILGFGNDKLNTKTESKKSLFGSKAESLGHKKEASFGSKPDHTVGHKKRVSSDIFTNADSLFGSKPADSIFANKTQENLFGSHPPDSIFKQESFNSKKLQDKSNTSIVDKQEREDDIPSFLQDTSSRRRGRGSTKTNDTNSNSLAAQLPKITADNVNFLDLIKADKVTKDLVPSPQKPEPPKLGILDILDKQLPIKPDKPSIANQKLSDVSSIPVLSDTDEASSPIAASFKSNSKKSSLKSKSSFVKETNDPGLLNDLETKLKISMHDIDNLKNDLQAEKIRAQELEAKTKSEAVELENSIKAKHEEEIRQLKKERDNALLKVESVRLEYEHKLSVQEALHKQKLEEYIANNEKSDKLNNLVGKVETTNEQMAQLQSKFNHTYEENLRVRQESIMQKESLLANLQQQLQKESQELEKERQKVGELIEKLEGNIKESTERFEQERINSQKKEKTLQSGMIEFEQTRDSILFSLNQEKAAFANEKHQWEQDRKKLLHKINQDRKELSIQKAQLSSQERRQTQLLEEQSQQLKFNQNQFQAEYQIFEQERQELSTKIIELNKQVLIFNTEKLKLENKEKEVQMAVQVLEQEKLEIVKKLDLITKNRDEAATEKQTNLQILQSIELQKKEMQELRVACQTDLHQFKEKRKEYFNERINWSRKQSFKQRHSQSDPINTSITEQQVKHAWADKPIADIDKDVKTAREINKWSKQERELASELEFKADSYLLKHERVK</sequence>
<dbReference type="PANTHER" id="PTHR33689">
    <property type="entry name" value="FAS-BINDING FACTOR 1"/>
    <property type="match status" value="1"/>
</dbReference>
<protein>
    <recommendedName>
        <fullName evidence="5">Fas-binding factor 1</fullName>
    </recommendedName>
</protein>
<feature type="compositionally biased region" description="Polar residues" evidence="2">
    <location>
        <begin position="290"/>
        <end position="300"/>
    </location>
</feature>
<feature type="region of interest" description="Disordered" evidence="2">
    <location>
        <begin position="31"/>
        <end position="52"/>
    </location>
</feature>
<evidence type="ECO:0000256" key="2">
    <source>
        <dbReference type="SAM" id="MobiDB-lite"/>
    </source>
</evidence>
<accession>A0AAD5UCF0</accession>
<comment type="caution">
    <text evidence="3">The sequence shown here is derived from an EMBL/GenBank/DDBJ whole genome shotgun (WGS) entry which is preliminary data.</text>
</comment>
<dbReference type="PANTHER" id="PTHR33689:SF1">
    <property type="entry name" value="FAS-BINDING FACTOR 1"/>
    <property type="match status" value="1"/>
</dbReference>
<gene>
    <name evidence="3" type="ORF">HK103_007563</name>
</gene>
<feature type="region of interest" description="Disordered" evidence="2">
    <location>
        <begin position="1"/>
        <end position="20"/>
    </location>
</feature>
<feature type="compositionally biased region" description="Polar residues" evidence="2">
    <location>
        <begin position="127"/>
        <end position="136"/>
    </location>
</feature>
<keyword evidence="1" id="KW-0175">Coiled coil</keyword>
<feature type="compositionally biased region" description="Basic and acidic residues" evidence="2">
    <location>
        <begin position="95"/>
        <end position="104"/>
    </location>
</feature>
<name>A0AAD5UCF0_9FUNG</name>
<dbReference type="InterPro" id="IPR033561">
    <property type="entry name" value="FBF1"/>
</dbReference>
<dbReference type="GO" id="GO:0097539">
    <property type="term" value="C:ciliary transition fiber"/>
    <property type="evidence" value="ECO:0007669"/>
    <property type="project" value="InterPro"/>
</dbReference>
<feature type="compositionally biased region" description="Polar residues" evidence="2">
    <location>
        <begin position="246"/>
        <end position="264"/>
    </location>
</feature>
<keyword evidence="4" id="KW-1185">Reference proteome</keyword>
<dbReference type="GO" id="GO:0060271">
    <property type="term" value="P:cilium assembly"/>
    <property type="evidence" value="ECO:0007669"/>
    <property type="project" value="InterPro"/>
</dbReference>
<evidence type="ECO:0008006" key="5">
    <source>
        <dbReference type="Google" id="ProtNLM"/>
    </source>
</evidence>
<feature type="coiled-coil region" evidence="1">
    <location>
        <begin position="639"/>
        <end position="747"/>
    </location>
</feature>
<dbReference type="GO" id="GO:0036064">
    <property type="term" value="C:ciliary basal body"/>
    <property type="evidence" value="ECO:0007669"/>
    <property type="project" value="TreeGrafter"/>
</dbReference>
<feature type="compositionally biased region" description="Basic and acidic residues" evidence="2">
    <location>
        <begin position="112"/>
        <end position="126"/>
    </location>
</feature>
<evidence type="ECO:0000313" key="3">
    <source>
        <dbReference type="EMBL" id="KAJ3254024.1"/>
    </source>
</evidence>
<dbReference type="GO" id="GO:0005814">
    <property type="term" value="C:centriole"/>
    <property type="evidence" value="ECO:0007669"/>
    <property type="project" value="TreeGrafter"/>
</dbReference>
<evidence type="ECO:0000256" key="1">
    <source>
        <dbReference type="SAM" id="Coils"/>
    </source>
</evidence>
<organism evidence="3 4">
    <name type="scientific">Boothiomyces macroporosus</name>
    <dbReference type="NCBI Taxonomy" id="261099"/>
    <lineage>
        <taxon>Eukaryota</taxon>
        <taxon>Fungi</taxon>
        <taxon>Fungi incertae sedis</taxon>
        <taxon>Chytridiomycota</taxon>
        <taxon>Chytridiomycota incertae sedis</taxon>
        <taxon>Chytridiomycetes</taxon>
        <taxon>Rhizophydiales</taxon>
        <taxon>Terramycetaceae</taxon>
        <taxon>Boothiomyces</taxon>
    </lineage>
</organism>